<accession>A0A0F9V611</accession>
<keyword evidence="5" id="KW-0067">ATP-binding</keyword>
<dbReference type="PANTHER" id="PTHR43394">
    <property type="entry name" value="ATP-DEPENDENT PERMEASE MDL1, MITOCHONDRIAL"/>
    <property type="match status" value="1"/>
</dbReference>
<comment type="caution">
    <text evidence="12">The sequence shown here is derived from an EMBL/GenBank/DDBJ whole genome shotgun (WGS) entry which is preliminary data.</text>
</comment>
<feature type="transmembrane region" description="Helical" evidence="9">
    <location>
        <begin position="188"/>
        <end position="209"/>
    </location>
</feature>
<evidence type="ECO:0008006" key="13">
    <source>
        <dbReference type="Google" id="ProtNLM"/>
    </source>
</evidence>
<feature type="transmembrane region" description="Helical" evidence="9">
    <location>
        <begin position="297"/>
        <end position="323"/>
    </location>
</feature>
<evidence type="ECO:0000256" key="1">
    <source>
        <dbReference type="ARBA" id="ARBA00004141"/>
    </source>
</evidence>
<dbReference type="CDD" id="cd18563">
    <property type="entry name" value="ABC_6TM_exporter_like"/>
    <property type="match status" value="1"/>
</dbReference>
<dbReference type="InterPro" id="IPR003593">
    <property type="entry name" value="AAA+_ATPase"/>
</dbReference>
<dbReference type="FunFam" id="3.40.50.300:FF:000287">
    <property type="entry name" value="Multidrug ABC transporter ATP-binding protein"/>
    <property type="match status" value="1"/>
</dbReference>
<evidence type="ECO:0000259" key="11">
    <source>
        <dbReference type="PROSITE" id="PS50929"/>
    </source>
</evidence>
<keyword evidence="6 9" id="KW-1133">Transmembrane helix</keyword>
<comment type="subcellular location">
    <subcellularLocation>
        <location evidence="1">Membrane</location>
        <topology evidence="1">Multi-pass membrane protein</topology>
    </subcellularLocation>
</comment>
<evidence type="ECO:0000256" key="6">
    <source>
        <dbReference type="ARBA" id="ARBA00022989"/>
    </source>
</evidence>
<gene>
    <name evidence="12" type="ORF">LCGC14_0124650</name>
</gene>
<dbReference type="GO" id="GO:0015421">
    <property type="term" value="F:ABC-type oligopeptide transporter activity"/>
    <property type="evidence" value="ECO:0007669"/>
    <property type="project" value="TreeGrafter"/>
</dbReference>
<dbReference type="Pfam" id="PF00664">
    <property type="entry name" value="ABC_membrane"/>
    <property type="match status" value="1"/>
</dbReference>
<dbReference type="InterPro" id="IPR039421">
    <property type="entry name" value="Type_1_exporter"/>
</dbReference>
<dbReference type="PROSITE" id="PS50929">
    <property type="entry name" value="ABC_TM1F"/>
    <property type="match status" value="1"/>
</dbReference>
<dbReference type="InterPro" id="IPR011527">
    <property type="entry name" value="ABC1_TM_dom"/>
</dbReference>
<dbReference type="Gene3D" id="3.40.50.300">
    <property type="entry name" value="P-loop containing nucleotide triphosphate hydrolases"/>
    <property type="match status" value="1"/>
</dbReference>
<feature type="transmembrane region" description="Helical" evidence="9">
    <location>
        <begin position="221"/>
        <end position="239"/>
    </location>
</feature>
<dbReference type="Gene3D" id="1.20.1560.10">
    <property type="entry name" value="ABC transporter type 1, transmembrane domain"/>
    <property type="match status" value="1"/>
</dbReference>
<organism evidence="12">
    <name type="scientific">marine sediment metagenome</name>
    <dbReference type="NCBI Taxonomy" id="412755"/>
    <lineage>
        <taxon>unclassified sequences</taxon>
        <taxon>metagenomes</taxon>
        <taxon>ecological metagenomes</taxon>
    </lineage>
</organism>
<sequence length="765" mass="86438">MKQNTQANPLDGLSKDLIEHLHQTQRHADVVAAVPYDLDEHGKYTEGYLLLTDSRLGHFRHRDGQWMHEWLEVGELDEATLVEGLGMNLLQLMADGRLVAEYRFTLQHSRELGRFHRHLEGLVHGESHQEQDEGRPRHGDEQRGRCPKCDRPIPSWSEVCRACMSRRKILWRLLDFVIPYKDRAIASFLLALTMTGLALLTPLLSRWLIDDGLGAGPGKQANWAIVLMSVGGMLGLLMFRAIGQWGQSRLSGEVARRVARAIRHAVYAHMHRLSLDFFAKRQTGALVTRVTNDTERLWSFTASIAIEMVLAILTIVGVGVALFLMNWKLAMFALMPVPLMIFLTAFFHKRLHRSFRQQWHRWSQMTAVVADALPGMRVIKAFSQEQREVDRFEERSTALFDEERNYIRGAKSLFAPTMMFATSLSTLIIYLVAGWTICSEWSMVQAEPKTATMTFGTMMAFLFYMNMFLRPVHQLAHMDEQLNRAATSAQRIFEILDTEPRIYTKADAHTPDTIEGRIELRNVSFSYDGVNKVLKNINLTIEPGEMIGLVGPSGAGKTTMVNLICRFYDVIEGQILIDGVDIRDYDIGELRRKIGMVLQEPFLFHGPIGENIAYGMPEASSEEIITAARAANANNFIINFPDGYDTMVGERGQTLSGGERQRISISRAILHNPSLLILDEATSSVDTETEETIQKALDGLTASRTTIAIAHRLSTLRKADRLVVIDKGLMVEQGSHDELARKDGGLYARLLQKQQEMQSYIALQT</sequence>
<dbReference type="PROSITE" id="PS00211">
    <property type="entry name" value="ABC_TRANSPORTER_1"/>
    <property type="match status" value="1"/>
</dbReference>
<feature type="transmembrane region" description="Helical" evidence="9">
    <location>
        <begin position="329"/>
        <end position="347"/>
    </location>
</feature>
<dbReference type="GO" id="GO:0016887">
    <property type="term" value="F:ATP hydrolysis activity"/>
    <property type="evidence" value="ECO:0007669"/>
    <property type="project" value="InterPro"/>
</dbReference>
<keyword evidence="2" id="KW-0813">Transport</keyword>
<dbReference type="InterPro" id="IPR003439">
    <property type="entry name" value="ABC_transporter-like_ATP-bd"/>
</dbReference>
<proteinExistence type="predicted"/>
<dbReference type="AlphaFoldDB" id="A0A0F9V611"/>
<evidence type="ECO:0000256" key="8">
    <source>
        <dbReference type="SAM" id="MobiDB-lite"/>
    </source>
</evidence>
<feature type="transmembrane region" description="Helical" evidence="9">
    <location>
        <begin position="413"/>
        <end position="433"/>
    </location>
</feature>
<dbReference type="GO" id="GO:0005524">
    <property type="term" value="F:ATP binding"/>
    <property type="evidence" value="ECO:0007669"/>
    <property type="project" value="UniProtKB-KW"/>
</dbReference>
<keyword evidence="4" id="KW-0547">Nucleotide-binding</keyword>
<evidence type="ECO:0000259" key="10">
    <source>
        <dbReference type="PROSITE" id="PS50893"/>
    </source>
</evidence>
<feature type="region of interest" description="Disordered" evidence="8">
    <location>
        <begin position="125"/>
        <end position="147"/>
    </location>
</feature>
<dbReference type="InterPro" id="IPR036640">
    <property type="entry name" value="ABC1_TM_sf"/>
</dbReference>
<keyword evidence="7 9" id="KW-0472">Membrane</keyword>
<protein>
    <recommendedName>
        <fullName evidence="13">ABC transporter</fullName>
    </recommendedName>
</protein>
<feature type="transmembrane region" description="Helical" evidence="9">
    <location>
        <begin position="453"/>
        <end position="469"/>
    </location>
</feature>
<name>A0A0F9V611_9ZZZZ</name>
<evidence type="ECO:0000313" key="12">
    <source>
        <dbReference type="EMBL" id="KKO00691.1"/>
    </source>
</evidence>
<evidence type="ECO:0000256" key="7">
    <source>
        <dbReference type="ARBA" id="ARBA00023136"/>
    </source>
</evidence>
<evidence type="ECO:0000256" key="5">
    <source>
        <dbReference type="ARBA" id="ARBA00022840"/>
    </source>
</evidence>
<feature type="domain" description="ABC transmembrane type-1" evidence="11">
    <location>
        <begin position="185"/>
        <end position="478"/>
    </location>
</feature>
<dbReference type="SMART" id="SM00382">
    <property type="entry name" value="AAA"/>
    <property type="match status" value="1"/>
</dbReference>
<keyword evidence="3 9" id="KW-0812">Transmembrane</keyword>
<evidence type="ECO:0000256" key="3">
    <source>
        <dbReference type="ARBA" id="ARBA00022692"/>
    </source>
</evidence>
<evidence type="ECO:0000256" key="9">
    <source>
        <dbReference type="SAM" id="Phobius"/>
    </source>
</evidence>
<dbReference type="GO" id="GO:0016020">
    <property type="term" value="C:membrane"/>
    <property type="evidence" value="ECO:0007669"/>
    <property type="project" value="UniProtKB-SubCell"/>
</dbReference>
<dbReference type="PROSITE" id="PS50893">
    <property type="entry name" value="ABC_TRANSPORTER_2"/>
    <property type="match status" value="1"/>
</dbReference>
<dbReference type="Pfam" id="PF00005">
    <property type="entry name" value="ABC_tran"/>
    <property type="match status" value="1"/>
</dbReference>
<feature type="domain" description="ABC transporter" evidence="10">
    <location>
        <begin position="518"/>
        <end position="752"/>
    </location>
</feature>
<dbReference type="InterPro" id="IPR027417">
    <property type="entry name" value="P-loop_NTPase"/>
</dbReference>
<dbReference type="EMBL" id="LAZR01000039">
    <property type="protein sequence ID" value="KKO00691.1"/>
    <property type="molecule type" value="Genomic_DNA"/>
</dbReference>
<dbReference type="InterPro" id="IPR017871">
    <property type="entry name" value="ABC_transporter-like_CS"/>
</dbReference>
<dbReference type="SUPFAM" id="SSF90123">
    <property type="entry name" value="ABC transporter transmembrane region"/>
    <property type="match status" value="1"/>
</dbReference>
<dbReference type="SUPFAM" id="SSF52540">
    <property type="entry name" value="P-loop containing nucleoside triphosphate hydrolases"/>
    <property type="match status" value="1"/>
</dbReference>
<evidence type="ECO:0000256" key="4">
    <source>
        <dbReference type="ARBA" id="ARBA00022741"/>
    </source>
</evidence>
<reference evidence="12" key="1">
    <citation type="journal article" date="2015" name="Nature">
        <title>Complex archaea that bridge the gap between prokaryotes and eukaryotes.</title>
        <authorList>
            <person name="Spang A."/>
            <person name="Saw J.H."/>
            <person name="Jorgensen S.L."/>
            <person name="Zaremba-Niedzwiedzka K."/>
            <person name="Martijn J."/>
            <person name="Lind A.E."/>
            <person name="van Eijk R."/>
            <person name="Schleper C."/>
            <person name="Guy L."/>
            <person name="Ettema T.J."/>
        </authorList>
    </citation>
    <scope>NUCLEOTIDE SEQUENCE</scope>
</reference>
<evidence type="ECO:0000256" key="2">
    <source>
        <dbReference type="ARBA" id="ARBA00022448"/>
    </source>
</evidence>
<dbReference type="PANTHER" id="PTHR43394:SF1">
    <property type="entry name" value="ATP-BINDING CASSETTE SUB-FAMILY B MEMBER 10, MITOCHONDRIAL"/>
    <property type="match status" value="1"/>
</dbReference>